<proteinExistence type="predicted"/>
<keyword evidence="1" id="KW-0812">Transmembrane</keyword>
<dbReference type="InterPro" id="IPR012902">
    <property type="entry name" value="N_methyl_site"/>
</dbReference>
<reference evidence="2" key="1">
    <citation type="journal article" date="2016" name="Genome Announc.">
        <title>Draft Genome Sequence of the Syntrophic Lactate-Degrading Bacterium Tepidanaerobacter syntrophicus JLT.</title>
        <authorList>
            <person name="Matsuura N."/>
            <person name="Ohashi A."/>
            <person name="Tourlousse D.M."/>
            <person name="Sekiguchi Y."/>
        </authorList>
    </citation>
    <scope>NUCLEOTIDE SEQUENCE [LARGE SCALE GENOMIC DNA]</scope>
    <source>
        <strain evidence="2">JL</strain>
    </source>
</reference>
<dbReference type="PIRSF" id="PIRSF021292">
    <property type="entry name" value="Competence_ComGD"/>
    <property type="match status" value="1"/>
</dbReference>
<accession>A0A0U9HQE0</accession>
<dbReference type="Gene3D" id="3.30.700.10">
    <property type="entry name" value="Glycoprotein, Type 4 Pilin"/>
    <property type="match status" value="1"/>
</dbReference>
<dbReference type="InterPro" id="IPR045584">
    <property type="entry name" value="Pilin-like"/>
</dbReference>
<evidence type="ECO:0000313" key="2">
    <source>
        <dbReference type="EMBL" id="GAQ26113.1"/>
    </source>
</evidence>
<dbReference type="SUPFAM" id="SSF54523">
    <property type="entry name" value="Pili subunits"/>
    <property type="match status" value="1"/>
</dbReference>
<dbReference type="STRING" id="224999.GCA_001485475_02152"/>
<dbReference type="NCBIfam" id="TIGR02532">
    <property type="entry name" value="IV_pilin_GFxxxE"/>
    <property type="match status" value="1"/>
</dbReference>
<evidence type="ECO:0000313" key="3">
    <source>
        <dbReference type="Proteomes" id="UP000062160"/>
    </source>
</evidence>
<keyword evidence="1" id="KW-1133">Transmembrane helix</keyword>
<dbReference type="GO" id="GO:0030420">
    <property type="term" value="P:establishment of competence for transformation"/>
    <property type="evidence" value="ECO:0007669"/>
    <property type="project" value="InterPro"/>
</dbReference>
<dbReference type="PROSITE" id="PS00409">
    <property type="entry name" value="PROKAR_NTER_METHYL"/>
    <property type="match status" value="1"/>
</dbReference>
<gene>
    <name evidence="2" type="ORF">TSYNT_9372</name>
</gene>
<evidence type="ECO:0000256" key="1">
    <source>
        <dbReference type="SAM" id="Phobius"/>
    </source>
</evidence>
<dbReference type="EMBL" id="DF977003">
    <property type="protein sequence ID" value="GAQ26113.1"/>
    <property type="molecule type" value="Genomic_DNA"/>
</dbReference>
<name>A0A0U9HQE0_9FIRM</name>
<keyword evidence="1" id="KW-0472">Membrane</keyword>
<sequence>MFTIYFKGGVLNELQMIYDYKDCRGYTLIELVVVISLLGLLAGIALPDFKKNAANSDLKTAAFELAENIRLAQQKSMVEGIPYKIVIDLERGDNYQILAGKYGKFVKLPKNVIFSWTSYTNVGKTIIFGPSGAPNQGGTIALTNGDDTIYVIVSVATGRVRIDKIPPRI</sequence>
<feature type="transmembrane region" description="Helical" evidence="1">
    <location>
        <begin position="26"/>
        <end position="46"/>
    </location>
</feature>
<dbReference type="AlphaFoldDB" id="A0A0U9HQE0"/>
<dbReference type="Pfam" id="PF07963">
    <property type="entry name" value="N_methyl"/>
    <property type="match status" value="1"/>
</dbReference>
<dbReference type="InterPro" id="IPR016785">
    <property type="entry name" value="ComGD"/>
</dbReference>
<protein>
    <submittedName>
        <fullName evidence="2">Type IV fimbrial biogenesis protein FimT</fullName>
    </submittedName>
</protein>
<dbReference type="Proteomes" id="UP000062160">
    <property type="component" value="Unassembled WGS sequence"/>
</dbReference>
<organism evidence="2">
    <name type="scientific">Tepidanaerobacter syntrophicus</name>
    <dbReference type="NCBI Taxonomy" id="224999"/>
    <lineage>
        <taxon>Bacteria</taxon>
        <taxon>Bacillati</taxon>
        <taxon>Bacillota</taxon>
        <taxon>Clostridia</taxon>
        <taxon>Thermosediminibacterales</taxon>
        <taxon>Tepidanaerobacteraceae</taxon>
        <taxon>Tepidanaerobacter</taxon>
    </lineage>
</organism>
<keyword evidence="3" id="KW-1185">Reference proteome</keyword>